<dbReference type="Proteomes" id="UP000481153">
    <property type="component" value="Unassembled WGS sequence"/>
</dbReference>
<dbReference type="VEuPathDB" id="FungiDB:AeMF1_013075"/>
<dbReference type="EMBL" id="VJMJ01000012">
    <property type="protein sequence ID" value="KAF0743746.1"/>
    <property type="molecule type" value="Genomic_DNA"/>
</dbReference>
<protein>
    <submittedName>
        <fullName evidence="1">Uncharacterized protein</fullName>
    </submittedName>
</protein>
<evidence type="ECO:0000313" key="1">
    <source>
        <dbReference type="EMBL" id="KAF0743746.1"/>
    </source>
</evidence>
<dbReference type="AlphaFoldDB" id="A0A6G0XTH9"/>
<reference evidence="1 2" key="1">
    <citation type="submission" date="2019-07" db="EMBL/GenBank/DDBJ databases">
        <title>Genomics analysis of Aphanomyces spp. identifies a new class of oomycete effector associated with host adaptation.</title>
        <authorList>
            <person name="Gaulin E."/>
        </authorList>
    </citation>
    <scope>NUCLEOTIDE SEQUENCE [LARGE SCALE GENOMIC DNA]</scope>
    <source>
        <strain evidence="1 2">ATCC 201684</strain>
    </source>
</reference>
<gene>
    <name evidence="1" type="ORF">Ae201684_001400</name>
</gene>
<organism evidence="1 2">
    <name type="scientific">Aphanomyces euteiches</name>
    <dbReference type="NCBI Taxonomy" id="100861"/>
    <lineage>
        <taxon>Eukaryota</taxon>
        <taxon>Sar</taxon>
        <taxon>Stramenopiles</taxon>
        <taxon>Oomycota</taxon>
        <taxon>Saprolegniomycetes</taxon>
        <taxon>Saprolegniales</taxon>
        <taxon>Verrucalvaceae</taxon>
        <taxon>Aphanomyces</taxon>
    </lineage>
</organism>
<evidence type="ECO:0000313" key="2">
    <source>
        <dbReference type="Proteomes" id="UP000481153"/>
    </source>
</evidence>
<sequence length="109" mass="12079">MVATNEADKLARRSVHSDPSDTWNWIVSQPGFLKAQLDDAGLTPLERWYYQGREIASKTQPAFDPESADMDTMTNLCYDVKGVHFSVGSLRVSTISVQDDARGSKIASQ</sequence>
<proteinExistence type="predicted"/>
<keyword evidence="2" id="KW-1185">Reference proteome</keyword>
<comment type="caution">
    <text evidence="1">The sequence shown here is derived from an EMBL/GenBank/DDBJ whole genome shotgun (WGS) entry which is preliminary data.</text>
</comment>
<name>A0A6G0XTH9_9STRA</name>
<accession>A0A6G0XTH9</accession>